<dbReference type="AlphaFoldDB" id="A0A174CLY1"/>
<dbReference type="CDD" id="cd10439">
    <property type="entry name" value="GIY-YIG_COG3410"/>
    <property type="match status" value="1"/>
</dbReference>
<name>A0A174CLY1_9FIRM</name>
<proteinExistence type="predicted"/>
<dbReference type="SUPFAM" id="SSF52540">
    <property type="entry name" value="P-loop containing nucleoside triphosphate hydrolases"/>
    <property type="match status" value="1"/>
</dbReference>
<dbReference type="InterPro" id="IPR000305">
    <property type="entry name" value="GIY-YIG_endonuc"/>
</dbReference>
<dbReference type="RefSeq" id="WP_055302320.1">
    <property type="nucleotide sequence ID" value="NZ_CYYR01000015.1"/>
</dbReference>
<evidence type="ECO:0000259" key="1">
    <source>
        <dbReference type="PROSITE" id="PS50164"/>
    </source>
</evidence>
<dbReference type="InterPro" id="IPR027417">
    <property type="entry name" value="P-loop_NTPase"/>
</dbReference>
<dbReference type="Gene3D" id="3.40.50.300">
    <property type="entry name" value="P-loop containing nucleotide triphosphate hydrolases"/>
    <property type="match status" value="1"/>
</dbReference>
<dbReference type="Pfam" id="PF01541">
    <property type="entry name" value="GIY-YIG"/>
    <property type="match status" value="1"/>
</dbReference>
<dbReference type="EMBL" id="CYYR01000015">
    <property type="protein sequence ID" value="CUO13229.1"/>
    <property type="molecule type" value="Genomic_DNA"/>
</dbReference>
<reference evidence="2 3" key="1">
    <citation type="submission" date="2015-09" db="EMBL/GenBank/DDBJ databases">
        <authorList>
            <consortium name="Pathogen Informatics"/>
        </authorList>
    </citation>
    <scope>NUCLEOTIDE SEQUENCE [LARGE SCALE GENOMIC DNA]</scope>
    <source>
        <strain evidence="2 3">2789STDY5608835</strain>
    </source>
</reference>
<dbReference type="InterPro" id="IPR035901">
    <property type="entry name" value="GIY-YIG_endonuc_sf"/>
</dbReference>
<organism evidence="2 3">
    <name type="scientific">Roseburia inulinivorans</name>
    <dbReference type="NCBI Taxonomy" id="360807"/>
    <lineage>
        <taxon>Bacteria</taxon>
        <taxon>Bacillati</taxon>
        <taxon>Bacillota</taxon>
        <taxon>Clostridia</taxon>
        <taxon>Lachnospirales</taxon>
        <taxon>Lachnospiraceae</taxon>
        <taxon>Roseburia</taxon>
    </lineage>
</organism>
<sequence>MAKYSIVELAVSNGNLVGVDQLSNNQKRALELNNAIYIYRGTRSKKVYIGQTMHFIERHKQHYNGTEEKFSTADFNKVIVIFSVYFNRSALDDVESQLITYFMADNSKKAGAVSFDHDDVINRTGGNSVNEYVGRENVASDVILPLWEKELWPRGWVSSSTLEKLRTKELVKYSPIKQLTPEQGQLITEIIHNPDRNYVINGDAGTGKTVLLTHLVASILKERPEAKIGVVVQPNWEKTGENIFKIYGMNSRYLSVTTATKIITGNERYDVIIVDEAHKLSRKYGKQHPSFGQVYKIPGFEDCNSHLEILQKMGKQIILMYDVLQAIRPANITREMFQQLTAGYEKKFLHTQFRIQTPKGKSYTSDDYVNGIKYLLYKDTGLLASDLTNYNPNFNRDVFRDKSEDAYFGYFTGKPMHQLIDWIEEDRNFHAEHINRVLSGMFCCSTADKWSSTHGKDPSITHFHEDGLNRRWNSTQENWINIGDEDAEDQIGSVFAVQGIDLNKVGVMIGPDIRVNEDGKLEAVPDNHNNTNNKFSVEEMTDPMNQFEFTLYILNQYYVLLTRGIDGIRLGFWDGNDSFRKYMEDTLDIGA</sequence>
<feature type="domain" description="GIY-YIG" evidence="1">
    <location>
        <begin position="32"/>
        <end position="111"/>
    </location>
</feature>
<dbReference type="InterPro" id="IPR018647">
    <property type="entry name" value="SLFN_3-like_DNA/RNA_helicase"/>
</dbReference>
<protein>
    <submittedName>
        <fullName evidence="2">Uncharacterized conserved protein</fullName>
    </submittedName>
</protein>
<dbReference type="SUPFAM" id="SSF82771">
    <property type="entry name" value="GIY-YIG endonuclease"/>
    <property type="match status" value="1"/>
</dbReference>
<gene>
    <name evidence="2" type="ORF">ERS852392_02264</name>
</gene>
<accession>A0A174CLY1</accession>
<evidence type="ECO:0000313" key="3">
    <source>
        <dbReference type="Proteomes" id="UP000095395"/>
    </source>
</evidence>
<dbReference type="Pfam" id="PF09848">
    <property type="entry name" value="SLFN-g3_helicase"/>
    <property type="match status" value="1"/>
</dbReference>
<dbReference type="Proteomes" id="UP000095395">
    <property type="component" value="Unassembled WGS sequence"/>
</dbReference>
<evidence type="ECO:0000313" key="2">
    <source>
        <dbReference type="EMBL" id="CUO13229.1"/>
    </source>
</evidence>
<dbReference type="PROSITE" id="PS50164">
    <property type="entry name" value="GIY_YIG"/>
    <property type="match status" value="1"/>
</dbReference>